<dbReference type="AlphaFoldDB" id="A0A834M7Q0"/>
<evidence type="ECO:0000256" key="1">
    <source>
        <dbReference type="ARBA" id="ARBA00010701"/>
    </source>
</evidence>
<organism evidence="4 5">
    <name type="scientific">Rhynchophorus ferrugineus</name>
    <name type="common">Red palm weevil</name>
    <name type="synonym">Curculio ferrugineus</name>
    <dbReference type="NCBI Taxonomy" id="354439"/>
    <lineage>
        <taxon>Eukaryota</taxon>
        <taxon>Metazoa</taxon>
        <taxon>Ecdysozoa</taxon>
        <taxon>Arthropoda</taxon>
        <taxon>Hexapoda</taxon>
        <taxon>Insecta</taxon>
        <taxon>Pterygota</taxon>
        <taxon>Neoptera</taxon>
        <taxon>Endopterygota</taxon>
        <taxon>Coleoptera</taxon>
        <taxon>Polyphaga</taxon>
        <taxon>Cucujiformia</taxon>
        <taxon>Curculionidae</taxon>
        <taxon>Dryophthorinae</taxon>
        <taxon>Rhynchophorus</taxon>
    </lineage>
</organism>
<dbReference type="GO" id="GO:0016788">
    <property type="term" value="F:hydrolase activity, acting on ester bonds"/>
    <property type="evidence" value="ECO:0007669"/>
    <property type="project" value="InterPro"/>
</dbReference>
<feature type="active site" description="Nucleophile" evidence="2">
    <location>
        <position position="139"/>
    </location>
</feature>
<name>A0A834M7Q0_RHYFE</name>
<dbReference type="Proteomes" id="UP000625711">
    <property type="component" value="Unassembled WGS sequence"/>
</dbReference>
<keyword evidence="5" id="KW-1185">Reference proteome</keyword>
<dbReference type="EMBL" id="JAACXV010011649">
    <property type="protein sequence ID" value="KAF7274991.1"/>
    <property type="molecule type" value="Genomic_DNA"/>
</dbReference>
<dbReference type="OrthoDB" id="9974421at2759"/>
<proteinExistence type="inferred from homology"/>
<dbReference type="InterPro" id="IPR029058">
    <property type="entry name" value="AB_hydrolase_fold"/>
</dbReference>
<dbReference type="InterPro" id="IPR006693">
    <property type="entry name" value="AB_hydrolase_lipase"/>
</dbReference>
<feature type="domain" description="Partial AB-hydrolase lipase" evidence="3">
    <location>
        <begin position="2"/>
        <end position="62"/>
    </location>
</feature>
<protein>
    <recommendedName>
        <fullName evidence="3">Partial AB-hydrolase lipase domain-containing protein</fullName>
    </recommendedName>
</protein>
<dbReference type="SUPFAM" id="SSF53474">
    <property type="entry name" value="alpha/beta-Hydrolases"/>
    <property type="match status" value="1"/>
</dbReference>
<evidence type="ECO:0000259" key="3">
    <source>
        <dbReference type="Pfam" id="PF04083"/>
    </source>
</evidence>
<dbReference type="GO" id="GO:0006629">
    <property type="term" value="P:lipid metabolic process"/>
    <property type="evidence" value="ECO:0007669"/>
    <property type="project" value="InterPro"/>
</dbReference>
<evidence type="ECO:0000313" key="4">
    <source>
        <dbReference type="EMBL" id="KAF7274991.1"/>
    </source>
</evidence>
<feature type="active site" description="Charge relay system" evidence="2">
    <location>
        <position position="344"/>
    </location>
</feature>
<evidence type="ECO:0000313" key="5">
    <source>
        <dbReference type="Proteomes" id="UP000625711"/>
    </source>
</evidence>
<evidence type="ECO:0000256" key="2">
    <source>
        <dbReference type="PIRSR" id="PIRSR000862-1"/>
    </source>
</evidence>
<dbReference type="PANTHER" id="PTHR11005">
    <property type="entry name" value="LYSOSOMAL ACID LIPASE-RELATED"/>
    <property type="match status" value="1"/>
</dbReference>
<feature type="active site" description="Charge relay system" evidence="2">
    <location>
        <position position="313"/>
    </location>
</feature>
<accession>A0A834M7Q0</accession>
<dbReference type="FunFam" id="3.40.50.1820:FF:000179">
    <property type="entry name" value="Lipase"/>
    <property type="match status" value="1"/>
</dbReference>
<reference evidence="4" key="1">
    <citation type="submission" date="2020-08" db="EMBL/GenBank/DDBJ databases">
        <title>Genome sequencing and assembly of the red palm weevil Rhynchophorus ferrugineus.</title>
        <authorList>
            <person name="Dias G.B."/>
            <person name="Bergman C.M."/>
            <person name="Manee M."/>
        </authorList>
    </citation>
    <scope>NUCLEOTIDE SEQUENCE</scope>
    <source>
        <strain evidence="4">AA-2017</strain>
        <tissue evidence="4">Whole larva</tissue>
    </source>
</reference>
<dbReference type="Pfam" id="PF04083">
    <property type="entry name" value="Abhydro_lipase"/>
    <property type="match status" value="1"/>
</dbReference>
<dbReference type="Gene3D" id="3.40.50.1820">
    <property type="entry name" value="alpha/beta hydrolase"/>
    <property type="match status" value="1"/>
</dbReference>
<dbReference type="InterPro" id="IPR025483">
    <property type="entry name" value="Lipase_euk"/>
</dbReference>
<comment type="similarity">
    <text evidence="1">Belongs to the AB hydrolase superfamily. Lipase family.</text>
</comment>
<gene>
    <name evidence="4" type="ORF">GWI33_012292</name>
</gene>
<dbReference type="PIRSF" id="PIRSF000862">
    <property type="entry name" value="Steryl_ester_lip"/>
    <property type="match status" value="1"/>
</dbReference>
<feature type="non-terminal residue" evidence="4">
    <location>
        <position position="369"/>
    </location>
</feature>
<sequence>EELIISNGYPFEEHEVTSEDGYIITLHRIPRSKSADATKKARRQVVLLQHGLLASSDTFLFQGAQIDLPYLLADAGYDVWLSNMRGNFYSTKHRTLDPNKDPEYWKFSLHEVGYYDLPAVIDHVLNRTKETSLYFIGHSIGSSVGMILGSLRPEYNSKIKLHISLSPLVYVLHDKSLPHRMIIQIFKSLAENIISDDILNIFPRRKYFSDLMHSFCSNDAPTHMLCLLLTYSLVGVNEEFNTNLIPDLVSYFPAGSSIYLLSHTTQIYLEGNFRPLDYKDSSTNLRKYRSLEPPVYNISSVTHPISLHYSDGDYLVTKQDIKYILERLPNTVGMFEVPFKEFNHIDFIVGTKAKELLYDDLILLMNKYK</sequence>
<comment type="caution">
    <text evidence="4">The sequence shown here is derived from an EMBL/GenBank/DDBJ whole genome shotgun (WGS) entry which is preliminary data.</text>
</comment>